<evidence type="ECO:0000256" key="4">
    <source>
        <dbReference type="ARBA" id="ARBA00023242"/>
    </source>
</evidence>
<dbReference type="Proteomes" id="UP001302126">
    <property type="component" value="Unassembled WGS sequence"/>
</dbReference>
<evidence type="ECO:0000256" key="1">
    <source>
        <dbReference type="ARBA" id="ARBA00004123"/>
    </source>
</evidence>
<dbReference type="Pfam" id="PF13656">
    <property type="entry name" value="RNA_pol_L_2"/>
    <property type="match status" value="1"/>
</dbReference>
<protein>
    <submittedName>
        <fullName evidence="8">DNA-directed RNA polymerase</fullName>
    </submittedName>
</protein>
<dbReference type="GO" id="GO:0003677">
    <property type="term" value="F:DNA binding"/>
    <property type="evidence" value="ECO:0007669"/>
    <property type="project" value="InterPro"/>
</dbReference>
<dbReference type="GO" id="GO:0005665">
    <property type="term" value="C:RNA polymerase II, core complex"/>
    <property type="evidence" value="ECO:0007669"/>
    <property type="project" value="InterPro"/>
</dbReference>
<dbReference type="InterPro" id="IPR009025">
    <property type="entry name" value="RBP11-like_dimer"/>
</dbReference>
<dbReference type="AlphaFoldDB" id="A0AAN6X7Y9"/>
<gene>
    <name evidence="8" type="ORF">QBC35DRAFT_482312</name>
</gene>
<keyword evidence="4" id="KW-0539">Nucleus</keyword>
<evidence type="ECO:0000256" key="6">
    <source>
        <dbReference type="SAM" id="Phobius"/>
    </source>
</evidence>
<feature type="transmembrane region" description="Helical" evidence="6">
    <location>
        <begin position="64"/>
        <end position="91"/>
    </location>
</feature>
<dbReference type="CDD" id="cd06926">
    <property type="entry name" value="RNAP_II_RPB11"/>
    <property type="match status" value="1"/>
</dbReference>
<dbReference type="InterPro" id="IPR037685">
    <property type="entry name" value="RBP11"/>
</dbReference>
<name>A0AAN6X7Y9_9PEZI</name>
<dbReference type="Gene3D" id="3.30.1360.10">
    <property type="entry name" value="RNA polymerase, RBP11-like subunit"/>
    <property type="match status" value="1"/>
</dbReference>
<comment type="caution">
    <text evidence="8">The sequence shown here is derived from an EMBL/GenBank/DDBJ whole genome shotgun (WGS) entry which is preliminary data.</text>
</comment>
<dbReference type="EMBL" id="MU864352">
    <property type="protein sequence ID" value="KAK4192987.1"/>
    <property type="molecule type" value="Genomic_DNA"/>
</dbReference>
<evidence type="ECO:0000259" key="7">
    <source>
        <dbReference type="Pfam" id="PF13656"/>
    </source>
</evidence>
<evidence type="ECO:0000256" key="5">
    <source>
        <dbReference type="ARBA" id="ARBA00025751"/>
    </source>
</evidence>
<sequence length="223" mass="25080">MMPEQRGIYLIQRFWGGLNARTTIFALSSSISLACRFPLSTLHLHLHCSKVHTYHQVATHRCHLYLLHSFVITSIFLVLYTVLVGVSLFIMNAPDRFELFLLQDGEKKITETVVNGMSNCSDFIIKKEDHTLSNLIAEHLKQSPNVMFAAYKIGHPNVPEVWIRIQTNGNVTPREALVTVCKQLVASYGQLGREFQKELALRQYADQGENSNAGGQGGHGGHY</sequence>
<keyword evidence="6" id="KW-1133">Transmembrane helix</keyword>
<comment type="similarity">
    <text evidence="5">Belongs to the archaeal Rpo11/eukaryotic RPB11/RPC19 RNA polymerase subunit family.</text>
</comment>
<dbReference type="GO" id="GO:0046983">
    <property type="term" value="F:protein dimerization activity"/>
    <property type="evidence" value="ECO:0007669"/>
    <property type="project" value="InterPro"/>
</dbReference>
<dbReference type="InterPro" id="IPR008193">
    <property type="entry name" value="RNA_pol_Rpb11_13-16kDa_CS"/>
</dbReference>
<evidence type="ECO:0000256" key="2">
    <source>
        <dbReference type="ARBA" id="ARBA00022478"/>
    </source>
</evidence>
<dbReference type="SUPFAM" id="SSF55257">
    <property type="entry name" value="RBP11-like subunits of RNA polymerase"/>
    <property type="match status" value="1"/>
</dbReference>
<feature type="domain" description="DNA-directed RNA polymerase RBP11-like dimerisation" evidence="7">
    <location>
        <begin position="121"/>
        <end position="192"/>
    </location>
</feature>
<organism evidence="8 9">
    <name type="scientific">Podospora australis</name>
    <dbReference type="NCBI Taxonomy" id="1536484"/>
    <lineage>
        <taxon>Eukaryota</taxon>
        <taxon>Fungi</taxon>
        <taxon>Dikarya</taxon>
        <taxon>Ascomycota</taxon>
        <taxon>Pezizomycotina</taxon>
        <taxon>Sordariomycetes</taxon>
        <taxon>Sordariomycetidae</taxon>
        <taxon>Sordariales</taxon>
        <taxon>Podosporaceae</taxon>
        <taxon>Podospora</taxon>
    </lineage>
</organism>
<keyword evidence="6" id="KW-0472">Membrane</keyword>
<dbReference type="PROSITE" id="PS01154">
    <property type="entry name" value="RNA_POL_L_13KD"/>
    <property type="match status" value="1"/>
</dbReference>
<dbReference type="PANTHER" id="PTHR13946">
    <property type="entry name" value="DNA-DIRECTED RNA POLYMERASE I,II,III"/>
    <property type="match status" value="1"/>
</dbReference>
<evidence type="ECO:0000313" key="9">
    <source>
        <dbReference type="Proteomes" id="UP001302126"/>
    </source>
</evidence>
<dbReference type="GO" id="GO:0003899">
    <property type="term" value="F:DNA-directed RNA polymerase activity"/>
    <property type="evidence" value="ECO:0007669"/>
    <property type="project" value="InterPro"/>
</dbReference>
<evidence type="ECO:0000256" key="3">
    <source>
        <dbReference type="ARBA" id="ARBA00023163"/>
    </source>
</evidence>
<accession>A0AAN6X7Y9</accession>
<keyword evidence="2 8" id="KW-0240">DNA-directed RNA polymerase</keyword>
<proteinExistence type="inferred from homology"/>
<dbReference type="PROSITE" id="PS51257">
    <property type="entry name" value="PROKAR_LIPOPROTEIN"/>
    <property type="match status" value="1"/>
</dbReference>
<dbReference type="InterPro" id="IPR036603">
    <property type="entry name" value="RBP11-like"/>
</dbReference>
<keyword evidence="6" id="KW-0812">Transmembrane</keyword>
<dbReference type="HAMAP" id="MF_00261">
    <property type="entry name" value="RNApol_arch_Rpo11"/>
    <property type="match status" value="1"/>
</dbReference>
<comment type="subcellular location">
    <subcellularLocation>
        <location evidence="1">Nucleus</location>
    </subcellularLocation>
</comment>
<keyword evidence="3" id="KW-0804">Transcription</keyword>
<reference evidence="8" key="1">
    <citation type="journal article" date="2023" name="Mol. Phylogenet. Evol.">
        <title>Genome-scale phylogeny and comparative genomics of the fungal order Sordariales.</title>
        <authorList>
            <person name="Hensen N."/>
            <person name="Bonometti L."/>
            <person name="Westerberg I."/>
            <person name="Brannstrom I.O."/>
            <person name="Guillou S."/>
            <person name="Cros-Aarteil S."/>
            <person name="Calhoun S."/>
            <person name="Haridas S."/>
            <person name="Kuo A."/>
            <person name="Mondo S."/>
            <person name="Pangilinan J."/>
            <person name="Riley R."/>
            <person name="LaButti K."/>
            <person name="Andreopoulos B."/>
            <person name="Lipzen A."/>
            <person name="Chen C."/>
            <person name="Yan M."/>
            <person name="Daum C."/>
            <person name="Ng V."/>
            <person name="Clum A."/>
            <person name="Steindorff A."/>
            <person name="Ohm R.A."/>
            <person name="Martin F."/>
            <person name="Silar P."/>
            <person name="Natvig D.O."/>
            <person name="Lalanne C."/>
            <person name="Gautier V."/>
            <person name="Ament-Velasquez S.L."/>
            <person name="Kruys A."/>
            <person name="Hutchinson M.I."/>
            <person name="Powell A.J."/>
            <person name="Barry K."/>
            <person name="Miller A.N."/>
            <person name="Grigoriev I.V."/>
            <person name="Debuchy R."/>
            <person name="Gladieux P."/>
            <person name="Hiltunen Thoren M."/>
            <person name="Johannesson H."/>
        </authorList>
    </citation>
    <scope>NUCLEOTIDE SEQUENCE</scope>
    <source>
        <strain evidence="8">PSN309</strain>
    </source>
</reference>
<dbReference type="GO" id="GO:0006366">
    <property type="term" value="P:transcription by RNA polymerase II"/>
    <property type="evidence" value="ECO:0007669"/>
    <property type="project" value="InterPro"/>
</dbReference>
<evidence type="ECO:0000313" key="8">
    <source>
        <dbReference type="EMBL" id="KAK4192987.1"/>
    </source>
</evidence>
<keyword evidence="9" id="KW-1185">Reference proteome</keyword>
<reference evidence="8" key="2">
    <citation type="submission" date="2023-05" db="EMBL/GenBank/DDBJ databases">
        <authorList>
            <consortium name="Lawrence Berkeley National Laboratory"/>
            <person name="Steindorff A."/>
            <person name="Hensen N."/>
            <person name="Bonometti L."/>
            <person name="Westerberg I."/>
            <person name="Brannstrom I.O."/>
            <person name="Guillou S."/>
            <person name="Cros-Aarteil S."/>
            <person name="Calhoun S."/>
            <person name="Haridas S."/>
            <person name="Kuo A."/>
            <person name="Mondo S."/>
            <person name="Pangilinan J."/>
            <person name="Riley R."/>
            <person name="Labutti K."/>
            <person name="Andreopoulos B."/>
            <person name="Lipzen A."/>
            <person name="Chen C."/>
            <person name="Yanf M."/>
            <person name="Daum C."/>
            <person name="Ng V."/>
            <person name="Clum A."/>
            <person name="Ohm R."/>
            <person name="Martin F."/>
            <person name="Silar P."/>
            <person name="Natvig D."/>
            <person name="Lalanne C."/>
            <person name="Gautier V."/>
            <person name="Ament-Velasquez S.L."/>
            <person name="Kruys A."/>
            <person name="Hutchinson M.I."/>
            <person name="Powell A.J."/>
            <person name="Barry K."/>
            <person name="Miller A.N."/>
            <person name="Grigoriev I.V."/>
            <person name="Debuchy R."/>
            <person name="Gladieux P."/>
            <person name="Thoren M.H."/>
            <person name="Johannesson H."/>
        </authorList>
    </citation>
    <scope>NUCLEOTIDE SEQUENCE</scope>
    <source>
        <strain evidence="8">PSN309</strain>
    </source>
</reference>
<dbReference type="PANTHER" id="PTHR13946:SF16">
    <property type="entry name" value="DNA-DIRECTED RNA POLYMERASE II SUBUNIT RPB11"/>
    <property type="match status" value="1"/>
</dbReference>
<dbReference type="InterPro" id="IPR022905">
    <property type="entry name" value="Rpo11-like"/>
</dbReference>